<dbReference type="AlphaFoldDB" id="A0A1C7F8N0"/>
<name>A0A1C7F8N0_9VIBR</name>
<keyword evidence="2" id="KW-1185">Reference proteome</keyword>
<reference evidence="1 2" key="1">
    <citation type="submission" date="2016-07" db="EMBL/GenBank/DDBJ databases">
        <title>Genome sequencing of Vibrio scophthalmi strain VS-05, an isolated from Paralichthys olivaceus.</title>
        <authorList>
            <person name="Han H.-J."/>
        </authorList>
    </citation>
    <scope>NUCLEOTIDE SEQUENCE [LARGE SCALE GENOMIC DNA]</scope>
    <source>
        <strain evidence="1 2">VS-05</strain>
    </source>
</reference>
<dbReference type="STRING" id="45658.VSVS12_02804"/>
<organism evidence="1 2">
    <name type="scientific">Vibrio scophthalmi</name>
    <dbReference type="NCBI Taxonomy" id="45658"/>
    <lineage>
        <taxon>Bacteria</taxon>
        <taxon>Pseudomonadati</taxon>
        <taxon>Pseudomonadota</taxon>
        <taxon>Gammaproteobacteria</taxon>
        <taxon>Vibrionales</taxon>
        <taxon>Vibrionaceae</taxon>
        <taxon>Vibrio</taxon>
    </lineage>
</organism>
<accession>A0A1C7F8N0</accession>
<sequence length="163" mass="18365">MLILFVMSQLAIARPQFAEKQIRLSATIPADEVSGNLVSYVLDGDYRRLIYNLDTNRFNDISFNIRTEAEFGSNPAGYSFIQTYNNLSCYGGETSDVVEMSIKINSQEMVSNRVDLTESDLWYRGADKYYSDVPIEMSSPVINNNKSKWCVGQVSLVVFKALG</sequence>
<evidence type="ECO:0000313" key="2">
    <source>
        <dbReference type="Proteomes" id="UP000092528"/>
    </source>
</evidence>
<dbReference type="Proteomes" id="UP000092528">
    <property type="component" value="Chromosome 1"/>
</dbReference>
<protein>
    <submittedName>
        <fullName evidence="1">Uncharacterized protein</fullName>
    </submittedName>
</protein>
<evidence type="ECO:0000313" key="1">
    <source>
        <dbReference type="EMBL" id="ANU35674.1"/>
    </source>
</evidence>
<proteinExistence type="predicted"/>
<dbReference type="EMBL" id="CP016414">
    <property type="protein sequence ID" value="ANU35674.1"/>
    <property type="molecule type" value="Genomic_DNA"/>
</dbReference>
<gene>
    <name evidence="1" type="ORF">VSVS05_00541</name>
</gene>